<dbReference type="Proteomes" id="UP000192775">
    <property type="component" value="Chromosome"/>
</dbReference>
<dbReference type="RefSeq" id="WP_085019180.1">
    <property type="nucleotide sequence ID" value="NZ_BMHD01000001.1"/>
</dbReference>
<reference evidence="1 2" key="1">
    <citation type="submission" date="2017-04" db="EMBL/GenBank/DDBJ databases">
        <authorList>
            <person name="Afonso C.L."/>
            <person name="Miller P.J."/>
            <person name="Scott M.A."/>
            <person name="Spackman E."/>
            <person name="Goraichik I."/>
            <person name="Dimitrov K.M."/>
            <person name="Suarez D.L."/>
            <person name="Swayne D.E."/>
        </authorList>
    </citation>
    <scope>NUCLEOTIDE SEQUENCE [LARGE SCALE GENOMIC DNA]</scope>
    <source>
        <strain evidence="2">XA(T)</strain>
    </source>
</reference>
<gene>
    <name evidence="1" type="ORF">B5808_07375</name>
</gene>
<protein>
    <submittedName>
        <fullName evidence="1">Uncharacterized protein</fullName>
    </submittedName>
</protein>
<dbReference type="Gene3D" id="3.20.20.450">
    <property type="entry name" value="EAL domain"/>
    <property type="match status" value="1"/>
</dbReference>
<dbReference type="STRING" id="1619308.B5808_07375"/>
<dbReference type="InterPro" id="IPR035919">
    <property type="entry name" value="EAL_sf"/>
</dbReference>
<dbReference type="InterPro" id="IPR019278">
    <property type="entry name" value="DICT_dom"/>
</dbReference>
<dbReference type="KEGG" id="cphy:B5808_07375"/>
<dbReference type="PANTHER" id="PTHR33121">
    <property type="entry name" value="CYCLIC DI-GMP PHOSPHODIESTERASE PDEF"/>
    <property type="match status" value="1"/>
</dbReference>
<accession>A0A1X9LKP9</accession>
<dbReference type="AlphaFoldDB" id="A0A1X9LKP9"/>
<name>A0A1X9LKP9_9MICO</name>
<dbReference type="InterPro" id="IPR050706">
    <property type="entry name" value="Cyclic-di-GMP_PDE-like"/>
</dbReference>
<organism evidence="1 2">
    <name type="scientific">Cnuibacter physcomitrellae</name>
    <dbReference type="NCBI Taxonomy" id="1619308"/>
    <lineage>
        <taxon>Bacteria</taxon>
        <taxon>Bacillati</taxon>
        <taxon>Actinomycetota</taxon>
        <taxon>Actinomycetes</taxon>
        <taxon>Micrococcales</taxon>
        <taxon>Microbacteriaceae</taxon>
        <taxon>Cnuibacter</taxon>
    </lineage>
</organism>
<dbReference type="PROSITE" id="PS50883">
    <property type="entry name" value="EAL"/>
    <property type="match status" value="1"/>
</dbReference>
<dbReference type="PANTHER" id="PTHR33121:SF70">
    <property type="entry name" value="SIGNALING PROTEIN YKOW"/>
    <property type="match status" value="1"/>
</dbReference>
<dbReference type="CDD" id="cd01948">
    <property type="entry name" value="EAL"/>
    <property type="match status" value="1"/>
</dbReference>
<sequence>MLDATLSTVFQPVVDLSTGEPVAYEALSRMQSGDFLIPPHRFFEDARTGGDLLELDADCWATSLATAREQGFRRAHSLLINIEPASFEAGLMLRIPPEQPVVIELTERALLARPGELLAMADAARAAGHAIAVDDLGAHAASLALLPLLDPDIVKLDMRLVQDRPSADLARIMGALDAHLAGRDVVVIAEGIETDEHLVTARALGATHGQGWLYSAAMRDVPHAGRLSGVPLRSSHVTSAPLARTPYEVVSARVETKPSHRDLLVQMSVFLEARARTSGDSAVVLATFQESTNISPATFERYTELAAECGLVVAYAKGVSPALLATGARVHEIGEGDPLLEEWDIVVLTADFAAALVARESDPSHHEKGDYRFALTHERALVVEAARSLLADRA</sequence>
<dbReference type="SMART" id="SM00052">
    <property type="entry name" value="EAL"/>
    <property type="match status" value="1"/>
</dbReference>
<dbReference type="InterPro" id="IPR001633">
    <property type="entry name" value="EAL_dom"/>
</dbReference>
<dbReference type="EMBL" id="CP020715">
    <property type="protein sequence ID" value="ARJ05042.1"/>
    <property type="molecule type" value="Genomic_DNA"/>
</dbReference>
<dbReference type="SUPFAM" id="SSF141868">
    <property type="entry name" value="EAL domain-like"/>
    <property type="match status" value="1"/>
</dbReference>
<keyword evidence="2" id="KW-1185">Reference proteome</keyword>
<evidence type="ECO:0000313" key="1">
    <source>
        <dbReference type="EMBL" id="ARJ05042.1"/>
    </source>
</evidence>
<proteinExistence type="predicted"/>
<dbReference type="GO" id="GO:0071111">
    <property type="term" value="F:cyclic-guanylate-specific phosphodiesterase activity"/>
    <property type="evidence" value="ECO:0007669"/>
    <property type="project" value="InterPro"/>
</dbReference>
<evidence type="ECO:0000313" key="2">
    <source>
        <dbReference type="Proteomes" id="UP000192775"/>
    </source>
</evidence>
<dbReference type="Pfam" id="PF10069">
    <property type="entry name" value="DICT"/>
    <property type="match status" value="1"/>
</dbReference>
<dbReference type="Pfam" id="PF00563">
    <property type="entry name" value="EAL"/>
    <property type="match status" value="1"/>
</dbReference>